<evidence type="ECO:0000313" key="2">
    <source>
        <dbReference type="EMBL" id="BFF96334.1"/>
    </source>
</evidence>
<keyword evidence="3" id="KW-1185">Reference proteome</keyword>
<evidence type="ECO:0000256" key="1">
    <source>
        <dbReference type="SAM" id="MobiDB-lite"/>
    </source>
</evidence>
<dbReference type="Proteomes" id="UP001500889">
    <property type="component" value="Chromosome U"/>
</dbReference>
<name>A0AAU9FKM5_DROMD</name>
<proteinExistence type="predicted"/>
<sequence>MDQTRDGWKTIIMCVEENSHNTQIAAEHEPDVDRSFDLYLHLGDSTTKMLESPRCPRNVRLPLPSDMRRSNDEEEEEPGEDAAQGQDVAHGQENPQPEL</sequence>
<evidence type="ECO:0000313" key="3">
    <source>
        <dbReference type="Proteomes" id="UP001500889"/>
    </source>
</evidence>
<reference evidence="2 3" key="1">
    <citation type="submission" date="2024-02" db="EMBL/GenBank/DDBJ databases">
        <title>A chromosome-level genome assembly of Drosophila madeirensis, a fruit fly species endemic to Madeira island.</title>
        <authorList>
            <person name="Tomihara K."/>
            <person name="Llopart A."/>
            <person name="Yamamoto D."/>
        </authorList>
    </citation>
    <scope>NUCLEOTIDE SEQUENCE [LARGE SCALE GENOMIC DNA]</scope>
    <source>
        <strain evidence="2 3">RF1</strain>
    </source>
</reference>
<dbReference type="AlphaFoldDB" id="A0AAU9FKM5"/>
<accession>A0AAU9FKM5</accession>
<dbReference type="EMBL" id="AP029264">
    <property type="protein sequence ID" value="BFF96334.1"/>
    <property type="molecule type" value="Genomic_DNA"/>
</dbReference>
<feature type="region of interest" description="Disordered" evidence="1">
    <location>
        <begin position="46"/>
        <end position="99"/>
    </location>
</feature>
<protein>
    <submittedName>
        <fullName evidence="2">Uncharacterized protein</fullName>
    </submittedName>
</protein>
<organism evidence="2 3">
    <name type="scientific">Drosophila madeirensis</name>
    <name type="common">Fruit fly</name>
    <dbReference type="NCBI Taxonomy" id="30013"/>
    <lineage>
        <taxon>Eukaryota</taxon>
        <taxon>Metazoa</taxon>
        <taxon>Ecdysozoa</taxon>
        <taxon>Arthropoda</taxon>
        <taxon>Hexapoda</taxon>
        <taxon>Insecta</taxon>
        <taxon>Pterygota</taxon>
        <taxon>Neoptera</taxon>
        <taxon>Endopterygota</taxon>
        <taxon>Diptera</taxon>
        <taxon>Brachycera</taxon>
        <taxon>Muscomorpha</taxon>
        <taxon>Ephydroidea</taxon>
        <taxon>Drosophilidae</taxon>
        <taxon>Drosophila</taxon>
        <taxon>Sophophora</taxon>
    </lineage>
</organism>
<gene>
    <name evidence="2" type="ORF">DMAD_13555</name>
</gene>